<dbReference type="PROSITE" id="PS50878">
    <property type="entry name" value="RT_POL"/>
    <property type="match status" value="1"/>
</dbReference>
<dbReference type="AlphaFoldDB" id="A0A6S7HDT4"/>
<sequence length="464" mass="52783">MWERDRLKRIAVLTNEESAWFNFKNLKNQVNFKIRENKTQYYNSFFNDNLGDCKKTWNGINTILSKNKNLTHTEKVVVDDAVINDPLGVSNAFNRHFTGIGPKLAAKIPVNLNANYDHINKPENEFELLIVSELVVSKLVEKLSTRKANGLDNIPACLLKASAPTTISSLTYIINLVIHTGTVPHDWKRARVTPIHKEDCKMDPNNYRPISVLSVVAKLFEKVIFDQTYEFLCNNNLLSDAQSGFRPLHSTLTALLDITDKWYSNMDNGLINAILFIDLKKAFDTIDHEILLNKLSRYGFKCKTIELFRDYLTGRTQITVVNNIPSDSSDITCGVPQGSILGPLLFLLYINDLPNCNLISDGHLYADDTSLTYADNDINQLLFVMNGDLLSLRNWLNINKLSLNTLKTKCMFIATRHKLATLPSQPTVAIDGNIIERVKKYKCLGLELDECLMLVYSKFYFVME</sequence>
<dbReference type="EMBL" id="CACRXK020004043">
    <property type="protein sequence ID" value="CAB4001253.1"/>
    <property type="molecule type" value="Genomic_DNA"/>
</dbReference>
<reference evidence="1" key="1">
    <citation type="submission" date="2020-04" db="EMBL/GenBank/DDBJ databases">
        <authorList>
            <person name="Alioto T."/>
            <person name="Alioto T."/>
            <person name="Gomez Garrido J."/>
        </authorList>
    </citation>
    <scope>NUCLEOTIDE SEQUENCE</scope>
    <source>
        <strain evidence="1">A484AB</strain>
    </source>
</reference>
<gene>
    <name evidence="1" type="ORF">PACLA_8A065319</name>
</gene>
<evidence type="ECO:0000313" key="1">
    <source>
        <dbReference type="EMBL" id="CAB4001253.1"/>
    </source>
</evidence>
<accession>A0A6S7HDT4</accession>
<protein>
    <submittedName>
        <fullName evidence="1">Uncharacterized protein</fullName>
    </submittedName>
</protein>
<organism evidence="1 2">
    <name type="scientific">Paramuricea clavata</name>
    <name type="common">Red gorgonian</name>
    <name type="synonym">Violescent sea-whip</name>
    <dbReference type="NCBI Taxonomy" id="317549"/>
    <lineage>
        <taxon>Eukaryota</taxon>
        <taxon>Metazoa</taxon>
        <taxon>Cnidaria</taxon>
        <taxon>Anthozoa</taxon>
        <taxon>Octocorallia</taxon>
        <taxon>Malacalcyonacea</taxon>
        <taxon>Plexauridae</taxon>
        <taxon>Paramuricea</taxon>
    </lineage>
</organism>
<keyword evidence="2" id="KW-1185">Reference proteome</keyword>
<comment type="caution">
    <text evidence="1">The sequence shown here is derived from an EMBL/GenBank/DDBJ whole genome shotgun (WGS) entry which is preliminary data.</text>
</comment>
<dbReference type="SUPFAM" id="SSF56672">
    <property type="entry name" value="DNA/RNA polymerases"/>
    <property type="match status" value="1"/>
</dbReference>
<name>A0A6S7HDT4_PARCT</name>
<proteinExistence type="predicted"/>
<dbReference type="InterPro" id="IPR043502">
    <property type="entry name" value="DNA/RNA_pol_sf"/>
</dbReference>
<dbReference type="Proteomes" id="UP001152795">
    <property type="component" value="Unassembled WGS sequence"/>
</dbReference>
<dbReference type="OrthoDB" id="5989324at2759"/>
<dbReference type="CDD" id="cd01650">
    <property type="entry name" value="RT_nLTR_like"/>
    <property type="match status" value="1"/>
</dbReference>
<evidence type="ECO:0000313" key="2">
    <source>
        <dbReference type="Proteomes" id="UP001152795"/>
    </source>
</evidence>
<dbReference type="InterPro" id="IPR000477">
    <property type="entry name" value="RT_dom"/>
</dbReference>
<dbReference type="PANTHER" id="PTHR33332">
    <property type="entry name" value="REVERSE TRANSCRIPTASE DOMAIN-CONTAINING PROTEIN"/>
    <property type="match status" value="1"/>
</dbReference>
<dbReference type="Pfam" id="PF00078">
    <property type="entry name" value="RVT_1"/>
    <property type="match status" value="1"/>
</dbReference>